<protein>
    <submittedName>
        <fullName evidence="1">Uncharacterized protein</fullName>
    </submittedName>
</protein>
<gene>
    <name evidence="1" type="ORF">IU470_27230</name>
</gene>
<dbReference type="RefSeq" id="WP_195035657.1">
    <property type="nucleotide sequence ID" value="NZ_JADLRE010000025.1"/>
</dbReference>
<sequence length="97" mass="10602">MASIGKLGAILIRASWISWSAPSADGRGYRIGYMVGRVFGAVLLGLSEMNRGASREEGSKWKYCRFFPCSSVVEAVFSGSEAVCSDRKVEVTRLLDF</sequence>
<accession>A0ABS0CEP1</accession>
<dbReference type="Proteomes" id="UP000807309">
    <property type="component" value="Unassembled WGS sequence"/>
</dbReference>
<keyword evidence="2" id="KW-1185">Reference proteome</keyword>
<evidence type="ECO:0000313" key="1">
    <source>
        <dbReference type="EMBL" id="MBF6228781.1"/>
    </source>
</evidence>
<proteinExistence type="predicted"/>
<evidence type="ECO:0000313" key="2">
    <source>
        <dbReference type="Proteomes" id="UP000807309"/>
    </source>
</evidence>
<dbReference type="EMBL" id="JADLRE010000025">
    <property type="protein sequence ID" value="MBF6228781.1"/>
    <property type="molecule type" value="Genomic_DNA"/>
</dbReference>
<name>A0ABS0CEP1_9NOCA</name>
<organism evidence="1 2">
    <name type="scientific">Nocardia abscessus</name>
    <dbReference type="NCBI Taxonomy" id="120957"/>
    <lineage>
        <taxon>Bacteria</taxon>
        <taxon>Bacillati</taxon>
        <taxon>Actinomycetota</taxon>
        <taxon>Actinomycetes</taxon>
        <taxon>Mycobacteriales</taxon>
        <taxon>Nocardiaceae</taxon>
        <taxon>Nocardia</taxon>
    </lineage>
</organism>
<reference evidence="1 2" key="1">
    <citation type="submission" date="2020-10" db="EMBL/GenBank/DDBJ databases">
        <title>Identification of Nocardia species via Next-generation sequencing and recognition of intraspecies genetic diversity.</title>
        <authorList>
            <person name="Li P."/>
            <person name="Li P."/>
            <person name="Lu B."/>
        </authorList>
    </citation>
    <scope>NUCLEOTIDE SEQUENCE [LARGE SCALE GENOMIC DNA]</scope>
    <source>
        <strain evidence="1 2">N-11</strain>
    </source>
</reference>
<comment type="caution">
    <text evidence="1">The sequence shown here is derived from an EMBL/GenBank/DDBJ whole genome shotgun (WGS) entry which is preliminary data.</text>
</comment>